<accession>A0ABW0N0U0</accession>
<dbReference type="InterPro" id="IPR002575">
    <property type="entry name" value="Aminoglycoside_PTrfase"/>
</dbReference>
<evidence type="ECO:0000313" key="3">
    <source>
        <dbReference type="Proteomes" id="UP001595956"/>
    </source>
</evidence>
<reference evidence="3" key="1">
    <citation type="journal article" date="2019" name="Int. J. Syst. Evol. Microbiol.">
        <title>The Global Catalogue of Microorganisms (GCM) 10K type strain sequencing project: providing services to taxonomists for standard genome sequencing and annotation.</title>
        <authorList>
            <consortium name="The Broad Institute Genomics Platform"/>
            <consortium name="The Broad Institute Genome Sequencing Center for Infectious Disease"/>
            <person name="Wu L."/>
            <person name="Ma J."/>
        </authorList>
    </citation>
    <scope>NUCLEOTIDE SEQUENCE [LARGE SCALE GENOMIC DNA]</scope>
    <source>
        <strain evidence="3">KACC 13778</strain>
    </source>
</reference>
<gene>
    <name evidence="2" type="ORF">ACFPKY_10230</name>
</gene>
<dbReference type="Proteomes" id="UP001595956">
    <property type="component" value="Unassembled WGS sequence"/>
</dbReference>
<name>A0ABW0N0U0_9ACTN</name>
<protein>
    <submittedName>
        <fullName evidence="2">Phosphotransferase</fullName>
    </submittedName>
</protein>
<dbReference type="InterPro" id="IPR011009">
    <property type="entry name" value="Kinase-like_dom_sf"/>
</dbReference>
<dbReference type="Pfam" id="PF01636">
    <property type="entry name" value="APH"/>
    <property type="match status" value="1"/>
</dbReference>
<evidence type="ECO:0000313" key="2">
    <source>
        <dbReference type="EMBL" id="MFC5493482.1"/>
    </source>
</evidence>
<feature type="domain" description="Aminoglycoside phosphotransferase" evidence="1">
    <location>
        <begin position="101"/>
        <end position="174"/>
    </location>
</feature>
<keyword evidence="3" id="KW-1185">Reference proteome</keyword>
<sequence length="245" mass="26387">MDEALTGGNSSAGVVRVGDTVRKPWLPTTDLTVGYMRSLRDRGIDVPEPRGRDQHGRLAVEYVPGTVAIDLLPLDDSLLGRIGALVRAIHDASADLPVPDAWPVLLPAVRPDLLCHNDLATWNLVIDGERLVFIDWDGSGPSTRLWDLAYAAISFGGLFAGEDPERAGARLAAFVEGYGADAHLRSALPTTMAQRALAMHDLLRSSHESGVEPWGSMYLGGHGAHWSAAAGFIAQHERTWTEALI</sequence>
<dbReference type="SUPFAM" id="SSF56112">
    <property type="entry name" value="Protein kinase-like (PK-like)"/>
    <property type="match status" value="1"/>
</dbReference>
<evidence type="ECO:0000259" key="1">
    <source>
        <dbReference type="Pfam" id="PF01636"/>
    </source>
</evidence>
<dbReference type="EMBL" id="JBHSMD010000002">
    <property type="protein sequence ID" value="MFC5493482.1"/>
    <property type="molecule type" value="Genomic_DNA"/>
</dbReference>
<organism evidence="2 3">
    <name type="scientific">Nocardioides caricicola</name>
    <dbReference type="NCBI Taxonomy" id="634770"/>
    <lineage>
        <taxon>Bacteria</taxon>
        <taxon>Bacillati</taxon>
        <taxon>Actinomycetota</taxon>
        <taxon>Actinomycetes</taxon>
        <taxon>Propionibacteriales</taxon>
        <taxon>Nocardioidaceae</taxon>
        <taxon>Nocardioides</taxon>
    </lineage>
</organism>
<dbReference type="RefSeq" id="WP_345172639.1">
    <property type="nucleotide sequence ID" value="NZ_BAABFQ010000003.1"/>
</dbReference>
<dbReference type="Gene3D" id="3.90.1200.10">
    <property type="match status" value="1"/>
</dbReference>
<proteinExistence type="predicted"/>
<comment type="caution">
    <text evidence="2">The sequence shown here is derived from an EMBL/GenBank/DDBJ whole genome shotgun (WGS) entry which is preliminary data.</text>
</comment>